<keyword evidence="2" id="KW-1185">Reference proteome</keyword>
<sequence length="185" mass="20071">MATTNSRTRTLWTINGRSPDSRDVYDRNNIGIRVGRIDIPASEMVKVDGYSKVEYVIQLSDGTTEQHATFETLMSTWGGSVESKPGSGFMTVFLNEQSTERLGMVRIDVYKEWTGADPEPEGGVSSLVNATLSASDSAFGTQFVDSEGKSASVMFQPSNIDGAVSKTDTIKALEKRIAALEKSAE</sequence>
<proteinExistence type="predicted"/>
<reference evidence="2" key="1">
    <citation type="submission" date="2018-03" db="EMBL/GenBank/DDBJ databases">
        <authorList>
            <person name="Shan W."/>
            <person name="Wang Z."/>
            <person name="Yang D."/>
            <person name="Kong L."/>
            <person name="Yan Y."/>
            <person name="Wang H."/>
            <person name="Sun J."/>
        </authorList>
    </citation>
    <scope>NUCLEOTIDE SEQUENCE [LARGE SCALE GENOMIC DNA]</scope>
</reference>
<dbReference type="RefSeq" id="YP_009802466.1">
    <property type="nucleotide sequence ID" value="NC_047984.1"/>
</dbReference>
<protein>
    <submittedName>
        <fullName evidence="1">Uncharacterized protein</fullName>
    </submittedName>
</protein>
<evidence type="ECO:0000313" key="2">
    <source>
        <dbReference type="Proteomes" id="UP000250707"/>
    </source>
</evidence>
<organism evidence="1 2">
    <name type="scientific">Escherichia phage vB_EcoP_S523</name>
    <dbReference type="NCBI Taxonomy" id="2233775"/>
    <lineage>
        <taxon>Viruses</taxon>
        <taxon>Duplodnaviria</taxon>
        <taxon>Heunggongvirae</taxon>
        <taxon>Uroviricota</taxon>
        <taxon>Caudoviricetes</taxon>
        <taxon>Autographivirales</taxon>
        <taxon>Autotranscriptaviridae</taxon>
        <taxon>Studiervirinae</taxon>
        <taxon>Berlinvirus</taxon>
        <taxon>Berlinvirus S523</taxon>
    </lineage>
</organism>
<dbReference type="GeneID" id="54993017"/>
<dbReference type="KEGG" id="vg:54993017"/>
<name>A0A2Z4Q2P5_9CAUD</name>
<evidence type="ECO:0000313" key="1">
    <source>
        <dbReference type="EMBL" id="AWY04297.1"/>
    </source>
</evidence>
<accession>A0A2Z4Q2P5</accession>
<dbReference type="Proteomes" id="UP000250707">
    <property type="component" value="Segment"/>
</dbReference>
<dbReference type="EMBL" id="MH031343">
    <property type="protein sequence ID" value="AWY04297.1"/>
    <property type="molecule type" value="Genomic_DNA"/>
</dbReference>